<feature type="compositionally biased region" description="Acidic residues" evidence="10">
    <location>
        <begin position="116"/>
        <end position="125"/>
    </location>
</feature>
<dbReference type="Gene3D" id="3.30.160.60">
    <property type="entry name" value="Classic Zinc Finger"/>
    <property type="match status" value="2"/>
</dbReference>
<dbReference type="FunCoup" id="G3N4J4">
    <property type="interactions" value="9"/>
</dbReference>
<dbReference type="OMA" id="KFFTQTS"/>
<evidence type="ECO:0000256" key="5">
    <source>
        <dbReference type="ARBA" id="ARBA00022833"/>
    </source>
</evidence>
<dbReference type="InterPro" id="IPR013087">
    <property type="entry name" value="Znf_C2H2_type"/>
</dbReference>
<evidence type="ECO:0000256" key="2">
    <source>
        <dbReference type="ARBA" id="ARBA00022723"/>
    </source>
</evidence>
<keyword evidence="5" id="KW-0862">Zinc</keyword>
<keyword evidence="4 8" id="KW-0863">Zinc-finger</keyword>
<proteinExistence type="predicted"/>
<evidence type="ECO:0000256" key="10">
    <source>
        <dbReference type="SAM" id="MobiDB-lite"/>
    </source>
</evidence>
<reference evidence="12" key="2">
    <citation type="submission" date="2024-04" db="UniProtKB">
        <authorList>
            <consortium name="Ensembl"/>
        </authorList>
    </citation>
    <scope>IDENTIFICATION</scope>
</reference>
<dbReference type="InParanoid" id="G3N4J4"/>
<dbReference type="GO" id="GO:0003677">
    <property type="term" value="F:DNA binding"/>
    <property type="evidence" value="ECO:0007669"/>
    <property type="project" value="UniProtKB-KW"/>
</dbReference>
<reference evidence="12" key="1">
    <citation type="submission" date="2006-01" db="EMBL/GenBank/DDBJ databases">
        <authorList>
            <person name="Lindblad-Toh K."/>
            <person name="Mauceli E."/>
            <person name="Grabherr M."/>
            <person name="Chang J.L."/>
            <person name="Lander E.S."/>
        </authorList>
    </citation>
    <scope>NUCLEOTIDE SEQUENCE [LARGE SCALE GENOMIC DNA]</scope>
</reference>
<evidence type="ECO:0000256" key="9">
    <source>
        <dbReference type="SAM" id="Coils"/>
    </source>
</evidence>
<evidence type="ECO:0000256" key="8">
    <source>
        <dbReference type="PROSITE-ProRule" id="PRU00042"/>
    </source>
</evidence>
<dbReference type="PANTHER" id="PTHR24404">
    <property type="entry name" value="ZINC FINGER PROTEIN"/>
    <property type="match status" value="1"/>
</dbReference>
<keyword evidence="3" id="KW-0677">Repeat</keyword>
<dbReference type="SMART" id="SM00355">
    <property type="entry name" value="ZnF_C2H2"/>
    <property type="match status" value="2"/>
</dbReference>
<feature type="coiled-coil region" evidence="9">
    <location>
        <begin position="30"/>
        <end position="57"/>
    </location>
</feature>
<dbReference type="GO" id="GO:0005634">
    <property type="term" value="C:nucleus"/>
    <property type="evidence" value="ECO:0007669"/>
    <property type="project" value="UniProtKB-SubCell"/>
</dbReference>
<dbReference type="STRING" id="69293.ENSGACP00000000214"/>
<protein>
    <recommendedName>
        <fullName evidence="11">C2H2-type domain-containing protein</fullName>
    </recommendedName>
</protein>
<name>G3N4J4_GASAC</name>
<keyword evidence="9" id="KW-0175">Coiled coil</keyword>
<evidence type="ECO:0000256" key="6">
    <source>
        <dbReference type="ARBA" id="ARBA00023125"/>
    </source>
</evidence>
<evidence type="ECO:0000256" key="7">
    <source>
        <dbReference type="ARBA" id="ARBA00023242"/>
    </source>
</evidence>
<dbReference type="eggNOG" id="KOG3623">
    <property type="taxonomic scope" value="Eukaryota"/>
</dbReference>
<sequence length="249" mass="28846">MSETQLLRLRVNERLAAAVEEIFGLVENTIMEYKEEAVRSKKEIIQLKQQIEQLTVLKPEVLLNRSDTSPVSEELPPSLQQRFIKREEILLLEETEIQNPAQIKEEEVELCISPDMDADTSDEDEVRNPNSDPNSELFMAPTAETSSVNESVDEEWNERDGSSSSRQGRSVEVFVGLEQPPRGDKSCRFCGKHFRKDSFLIRHVAKSHKGHKAFKCLECKKEFEQRYHIIQHIRIHTGEKPFRCDYCDK</sequence>
<evidence type="ECO:0000313" key="12">
    <source>
        <dbReference type="Ensembl" id="ENSGACP00000000214.1"/>
    </source>
</evidence>
<dbReference type="PROSITE" id="PS50157">
    <property type="entry name" value="ZINC_FINGER_C2H2_2"/>
    <property type="match status" value="2"/>
</dbReference>
<keyword evidence="7" id="KW-0539">Nucleus</keyword>
<evidence type="ECO:0000259" key="11">
    <source>
        <dbReference type="PROSITE" id="PS50157"/>
    </source>
</evidence>
<evidence type="ECO:0000256" key="4">
    <source>
        <dbReference type="ARBA" id="ARBA00022771"/>
    </source>
</evidence>
<dbReference type="InterPro" id="IPR036236">
    <property type="entry name" value="Znf_C2H2_sf"/>
</dbReference>
<comment type="subcellular location">
    <subcellularLocation>
        <location evidence="1">Nucleus</location>
    </subcellularLocation>
</comment>
<accession>G3N4J4</accession>
<dbReference type="InterPro" id="IPR050589">
    <property type="entry name" value="Ikaros_C2H2-ZF"/>
</dbReference>
<feature type="region of interest" description="Disordered" evidence="10">
    <location>
        <begin position="116"/>
        <end position="170"/>
    </location>
</feature>
<keyword evidence="2" id="KW-0479">Metal-binding</keyword>
<evidence type="ECO:0000256" key="3">
    <source>
        <dbReference type="ARBA" id="ARBA00022737"/>
    </source>
</evidence>
<dbReference type="GO" id="GO:0008270">
    <property type="term" value="F:zinc ion binding"/>
    <property type="evidence" value="ECO:0007669"/>
    <property type="project" value="UniProtKB-KW"/>
</dbReference>
<dbReference type="FunFam" id="3.30.160.60:FF:002343">
    <property type="entry name" value="Zinc finger protein 33A"/>
    <property type="match status" value="1"/>
</dbReference>
<feature type="domain" description="C2H2-type" evidence="11">
    <location>
        <begin position="214"/>
        <end position="241"/>
    </location>
</feature>
<keyword evidence="6" id="KW-0238">DNA-binding</keyword>
<evidence type="ECO:0000256" key="1">
    <source>
        <dbReference type="ARBA" id="ARBA00004123"/>
    </source>
</evidence>
<organism evidence="12">
    <name type="scientific">Gasterosteus aculeatus</name>
    <name type="common">Three-spined stickleback</name>
    <dbReference type="NCBI Taxonomy" id="69293"/>
    <lineage>
        <taxon>Eukaryota</taxon>
        <taxon>Metazoa</taxon>
        <taxon>Chordata</taxon>
        <taxon>Craniata</taxon>
        <taxon>Vertebrata</taxon>
        <taxon>Euteleostomi</taxon>
        <taxon>Actinopterygii</taxon>
        <taxon>Neopterygii</taxon>
        <taxon>Teleostei</taxon>
        <taxon>Neoteleostei</taxon>
        <taxon>Acanthomorphata</taxon>
        <taxon>Eupercaria</taxon>
        <taxon>Perciformes</taxon>
        <taxon>Cottioidei</taxon>
        <taxon>Gasterosteales</taxon>
        <taxon>Gasterosteidae</taxon>
        <taxon>Gasterosteus</taxon>
    </lineage>
</organism>
<dbReference type="Bgee" id="ENSGACG00000000161">
    <property type="expression patterns" value="Expressed in embryo and 13 other cell types or tissues"/>
</dbReference>
<dbReference type="PROSITE" id="PS00028">
    <property type="entry name" value="ZINC_FINGER_C2H2_1"/>
    <property type="match status" value="2"/>
</dbReference>
<dbReference type="SUPFAM" id="SSF57667">
    <property type="entry name" value="beta-beta-alpha zinc fingers"/>
    <property type="match status" value="1"/>
</dbReference>
<feature type="domain" description="C2H2-type" evidence="11">
    <location>
        <begin position="185"/>
        <end position="213"/>
    </location>
</feature>
<dbReference type="Ensembl" id="ENSGACT00000000214.1">
    <property type="protein sequence ID" value="ENSGACP00000000214.1"/>
    <property type="gene ID" value="ENSGACG00000000161.1"/>
</dbReference>
<dbReference type="AlphaFoldDB" id="G3N4J4"/>